<dbReference type="InterPro" id="IPR029058">
    <property type="entry name" value="AB_hydrolase_fold"/>
</dbReference>
<dbReference type="RefSeq" id="XP_033691087.1">
    <property type="nucleotide sequence ID" value="XM_033827515.1"/>
</dbReference>
<dbReference type="GO" id="GO:0047372">
    <property type="term" value="F:monoacylglycerol lipase activity"/>
    <property type="evidence" value="ECO:0007669"/>
    <property type="project" value="TreeGrafter"/>
</dbReference>
<dbReference type="Gene3D" id="3.40.50.1820">
    <property type="entry name" value="alpha/beta hydrolase"/>
    <property type="match status" value="1"/>
</dbReference>
<dbReference type="PANTHER" id="PTHR43798:SF33">
    <property type="entry name" value="HYDROLASE, PUTATIVE (AFU_ORTHOLOGUE AFUA_2G14860)-RELATED"/>
    <property type="match status" value="1"/>
</dbReference>
<evidence type="ECO:0000259" key="1">
    <source>
        <dbReference type="Pfam" id="PF00561"/>
    </source>
</evidence>
<dbReference type="EMBL" id="ML987189">
    <property type="protein sequence ID" value="KAF2256083.1"/>
    <property type="molecule type" value="Genomic_DNA"/>
</dbReference>
<feature type="domain" description="AB hydrolase-1" evidence="1">
    <location>
        <begin position="24"/>
        <end position="167"/>
    </location>
</feature>
<name>A0A6A6J3M6_9PLEO</name>
<dbReference type="Pfam" id="PF00561">
    <property type="entry name" value="Abhydrolase_1"/>
    <property type="match status" value="1"/>
</dbReference>
<evidence type="ECO:0000313" key="3">
    <source>
        <dbReference type="Proteomes" id="UP000800094"/>
    </source>
</evidence>
<dbReference type="SUPFAM" id="SSF53474">
    <property type="entry name" value="alpha/beta-Hydrolases"/>
    <property type="match status" value="1"/>
</dbReference>
<dbReference type="AlphaFoldDB" id="A0A6A6J3M6"/>
<dbReference type="InterPro" id="IPR050266">
    <property type="entry name" value="AB_hydrolase_sf"/>
</dbReference>
<keyword evidence="2" id="KW-0378">Hydrolase</keyword>
<protein>
    <submittedName>
        <fullName evidence="2">Alpha/beta-hydrolase</fullName>
    </submittedName>
</protein>
<dbReference type="PANTHER" id="PTHR43798">
    <property type="entry name" value="MONOACYLGLYCEROL LIPASE"/>
    <property type="match status" value="1"/>
</dbReference>
<evidence type="ECO:0000313" key="2">
    <source>
        <dbReference type="EMBL" id="KAF2256083.1"/>
    </source>
</evidence>
<dbReference type="GO" id="GO:0046464">
    <property type="term" value="P:acylglycerol catabolic process"/>
    <property type="evidence" value="ECO:0007669"/>
    <property type="project" value="TreeGrafter"/>
</dbReference>
<dbReference type="GeneID" id="54580845"/>
<proteinExistence type="predicted"/>
<dbReference type="PRINTS" id="PR00111">
    <property type="entry name" value="ABHYDROLASE"/>
</dbReference>
<dbReference type="Proteomes" id="UP000800094">
    <property type="component" value="Unassembled WGS sequence"/>
</dbReference>
<accession>A0A6A6J3M6</accession>
<sequence length="269" mass="29193">MASIIHLPDGRRMSYHLSGSPNSPVVMLSNSLCAPYETWARVVPVLSAKGYRILGYDQPGHGASSVPHDLHTTTFDSLAEDAKHLIDYLGIPKLFAWIGVSMGAATGIVFATKFPRTIQNLIACDTISCSPINAGTEDVFASRVNTARREGSLDSIIQQTLARWFAKSWRDENPAEVERLLAVMRTTSVDGFAACVNVLTSPSFDLRPLAPALGDVVERALFVVGENDANLLQTMAELKGRVDATRPGVVSFVVIPRTCLLCRRVRGVP</sequence>
<keyword evidence="3" id="KW-1185">Reference proteome</keyword>
<reference evidence="2" key="1">
    <citation type="journal article" date="2020" name="Stud. Mycol.">
        <title>101 Dothideomycetes genomes: a test case for predicting lifestyles and emergence of pathogens.</title>
        <authorList>
            <person name="Haridas S."/>
            <person name="Albert R."/>
            <person name="Binder M."/>
            <person name="Bloem J."/>
            <person name="Labutti K."/>
            <person name="Salamov A."/>
            <person name="Andreopoulos B."/>
            <person name="Baker S."/>
            <person name="Barry K."/>
            <person name="Bills G."/>
            <person name="Bluhm B."/>
            <person name="Cannon C."/>
            <person name="Castanera R."/>
            <person name="Culley D."/>
            <person name="Daum C."/>
            <person name="Ezra D."/>
            <person name="Gonzalez J."/>
            <person name="Henrissat B."/>
            <person name="Kuo A."/>
            <person name="Liang C."/>
            <person name="Lipzen A."/>
            <person name="Lutzoni F."/>
            <person name="Magnuson J."/>
            <person name="Mondo S."/>
            <person name="Nolan M."/>
            <person name="Ohm R."/>
            <person name="Pangilinan J."/>
            <person name="Park H.-J."/>
            <person name="Ramirez L."/>
            <person name="Alfaro M."/>
            <person name="Sun H."/>
            <person name="Tritt A."/>
            <person name="Yoshinaga Y."/>
            <person name="Zwiers L.-H."/>
            <person name="Turgeon B."/>
            <person name="Goodwin S."/>
            <person name="Spatafora J."/>
            <person name="Crous P."/>
            <person name="Grigoriev I."/>
        </authorList>
    </citation>
    <scope>NUCLEOTIDE SEQUENCE</scope>
    <source>
        <strain evidence="2">CBS 122368</strain>
    </source>
</reference>
<organism evidence="2 3">
    <name type="scientific">Trematosphaeria pertusa</name>
    <dbReference type="NCBI Taxonomy" id="390896"/>
    <lineage>
        <taxon>Eukaryota</taxon>
        <taxon>Fungi</taxon>
        <taxon>Dikarya</taxon>
        <taxon>Ascomycota</taxon>
        <taxon>Pezizomycotina</taxon>
        <taxon>Dothideomycetes</taxon>
        <taxon>Pleosporomycetidae</taxon>
        <taxon>Pleosporales</taxon>
        <taxon>Massarineae</taxon>
        <taxon>Trematosphaeriaceae</taxon>
        <taxon>Trematosphaeria</taxon>
    </lineage>
</organism>
<dbReference type="InterPro" id="IPR000073">
    <property type="entry name" value="AB_hydrolase_1"/>
</dbReference>
<dbReference type="OrthoDB" id="3742617at2759"/>
<dbReference type="GO" id="GO:0016020">
    <property type="term" value="C:membrane"/>
    <property type="evidence" value="ECO:0007669"/>
    <property type="project" value="TreeGrafter"/>
</dbReference>
<gene>
    <name evidence="2" type="ORF">BU26DRAFT_512967</name>
</gene>